<dbReference type="RefSeq" id="WP_308956266.1">
    <property type="nucleotide sequence ID" value="NZ_JAVICY010000014.1"/>
</dbReference>
<evidence type="ECO:0000313" key="2">
    <source>
        <dbReference type="EMBL" id="MDQ9073161.1"/>
    </source>
</evidence>
<dbReference type="Proteomes" id="UP001243195">
    <property type="component" value="Unassembled WGS sequence"/>
</dbReference>
<organism evidence="2 3">
    <name type="scientific">Acinetobacter gerneri</name>
    <dbReference type="NCBI Taxonomy" id="202952"/>
    <lineage>
        <taxon>Bacteria</taxon>
        <taxon>Pseudomonadati</taxon>
        <taxon>Pseudomonadota</taxon>
        <taxon>Gammaproteobacteria</taxon>
        <taxon>Moraxellales</taxon>
        <taxon>Moraxellaceae</taxon>
        <taxon>Acinetobacter</taxon>
    </lineage>
</organism>
<feature type="chain" id="PRO_5043319978" description="Lipoprotein" evidence="1">
    <location>
        <begin position="19"/>
        <end position="171"/>
    </location>
</feature>
<comment type="caution">
    <text evidence="2">The sequence shown here is derived from an EMBL/GenBank/DDBJ whole genome shotgun (WGS) entry which is preliminary data.</text>
</comment>
<proteinExistence type="predicted"/>
<protein>
    <recommendedName>
        <fullName evidence="4">Lipoprotein</fullName>
    </recommendedName>
</protein>
<evidence type="ECO:0000313" key="3">
    <source>
        <dbReference type="Proteomes" id="UP001243195"/>
    </source>
</evidence>
<reference evidence="2" key="1">
    <citation type="submission" date="2023-08" db="EMBL/GenBank/DDBJ databases">
        <title>Emergence of clinically-relevant ST2 carbapenem-resistant Acinetobacter baumannii strains in hospital sewages in Zhejiang, East of China.</title>
        <authorList>
            <person name="Kaichao C."/>
            <person name="Zhang R."/>
        </authorList>
    </citation>
    <scope>NUCLEOTIDE SEQUENCE</scope>
    <source>
        <strain evidence="2">M-SY-60</strain>
    </source>
</reference>
<sequence length="171" mass="18768">MKKLLLSILCVSSLAITACEKKALYNNDSRHAVAVIILSKDNAANIENDLTQLQTLSNTKAEEVGNLQTEIMKAAQTGDLSAVRAKVDKLKIFVERFNKELDELPLQSAEVSALKDKIKETNEIGSQMAEASVSSSPDMDKITELQKKAIENQKVLLAEIQRLQAKANSVK</sequence>
<evidence type="ECO:0008006" key="4">
    <source>
        <dbReference type="Google" id="ProtNLM"/>
    </source>
</evidence>
<dbReference type="EMBL" id="JAVIDA010000035">
    <property type="protein sequence ID" value="MDQ9073161.1"/>
    <property type="molecule type" value="Genomic_DNA"/>
</dbReference>
<accession>A0AAW8JNR2</accession>
<evidence type="ECO:0000256" key="1">
    <source>
        <dbReference type="SAM" id="SignalP"/>
    </source>
</evidence>
<name>A0AAW8JNR2_9GAMM</name>
<keyword evidence="1" id="KW-0732">Signal</keyword>
<gene>
    <name evidence="2" type="ORF">RFH51_17055</name>
</gene>
<feature type="signal peptide" evidence="1">
    <location>
        <begin position="1"/>
        <end position="18"/>
    </location>
</feature>
<dbReference type="AlphaFoldDB" id="A0AAW8JNR2"/>
<dbReference type="PROSITE" id="PS51257">
    <property type="entry name" value="PROKAR_LIPOPROTEIN"/>
    <property type="match status" value="1"/>
</dbReference>